<accession>A0A3T0AJK9</accession>
<evidence type="ECO:0000259" key="1">
    <source>
        <dbReference type="Pfam" id="PF00535"/>
    </source>
</evidence>
<dbReference type="Pfam" id="PF00535">
    <property type="entry name" value="Glycos_transf_2"/>
    <property type="match status" value="1"/>
</dbReference>
<dbReference type="PANTHER" id="PTHR22916:SF69">
    <property type="entry name" value="BIFUNCTIONAL GLYCOSYLTRANSFERASE PGTA"/>
    <property type="match status" value="1"/>
</dbReference>
<dbReference type="AlphaFoldDB" id="A0A3T0AJK9"/>
<organism evidence="2">
    <name type="scientific">Salmonella enterica subsp. enterica serovar 43:a:1,7</name>
    <dbReference type="NCBI Taxonomy" id="2500155"/>
    <lineage>
        <taxon>Bacteria</taxon>
        <taxon>Pseudomonadati</taxon>
        <taxon>Pseudomonadota</taxon>
        <taxon>Gammaproteobacteria</taxon>
        <taxon>Enterobacterales</taxon>
        <taxon>Enterobacteriaceae</taxon>
        <taxon>Salmonella</taxon>
    </lineage>
</organism>
<dbReference type="InterPro" id="IPR029044">
    <property type="entry name" value="Nucleotide-diphossugar_trans"/>
</dbReference>
<dbReference type="GO" id="GO:0008417">
    <property type="term" value="F:fucosyltransferase activity"/>
    <property type="evidence" value="ECO:0007669"/>
    <property type="project" value="TreeGrafter"/>
</dbReference>
<name>A0A3T0AJK9_SALET</name>
<keyword evidence="2" id="KW-0808">Transferase</keyword>
<dbReference type="EMBL" id="CP034711">
    <property type="protein sequence ID" value="AZT07417.1"/>
    <property type="molecule type" value="Genomic_DNA"/>
</dbReference>
<proteinExistence type="predicted"/>
<protein>
    <submittedName>
        <fullName evidence="2">Glycosyltransferase</fullName>
    </submittedName>
</protein>
<dbReference type="PANTHER" id="PTHR22916">
    <property type="entry name" value="GLYCOSYLTRANSFERASE"/>
    <property type="match status" value="1"/>
</dbReference>
<evidence type="ECO:0000313" key="2">
    <source>
        <dbReference type="EMBL" id="AZT07417.1"/>
    </source>
</evidence>
<feature type="domain" description="Glycosyltransferase 2-like" evidence="1">
    <location>
        <begin position="4"/>
        <end position="157"/>
    </location>
</feature>
<sequence>MISVIMAVNRLDKYVHISIESILKQTYQDFELIIVANGIDCARIVRELSTFSESDYRVKIYSSPIGQLAFALNFAISKCNYSIVARMDSDDISFPERLEKQYKYLQCNKLDLVGTAICLIDENDSFIKKITYPGGPAIKKNLPFKNCFAHPSVMFRKDFFLKYRGYCGGFNSEDYDLWFRMLSDSPRWDNMLEPLLSYRVHANSTQKSKLAYYECASYSLREFLKNRTVINFFSLIYHCSKALIK</sequence>
<gene>
    <name evidence="2" type="ORF">ELZ87_08700</name>
</gene>
<dbReference type="SUPFAM" id="SSF53448">
    <property type="entry name" value="Nucleotide-diphospho-sugar transferases"/>
    <property type="match status" value="1"/>
</dbReference>
<reference evidence="2" key="1">
    <citation type="submission" date="2018-12" db="EMBL/GenBank/DDBJ databases">
        <title>Complete genome sequences of twenty non-typhoidal Salmonella isolates from Rwanda.</title>
        <authorList>
            <person name="Byukusenge M."/>
            <person name="Li L."/>
            <person name="Subhashinie K."/>
            <person name="Nzayirambaho M."/>
            <person name="Kuchipudi S.V."/>
            <person name="Jayarao B.M."/>
        </authorList>
    </citation>
    <scope>NUCLEOTIDE SEQUENCE</scope>
    <source>
        <strain evidence="2">RSE20</strain>
    </source>
</reference>
<dbReference type="Gene3D" id="3.90.550.10">
    <property type="entry name" value="Spore Coat Polysaccharide Biosynthesis Protein SpsA, Chain A"/>
    <property type="match status" value="1"/>
</dbReference>
<dbReference type="InterPro" id="IPR001173">
    <property type="entry name" value="Glyco_trans_2-like"/>
</dbReference>